<dbReference type="InterPro" id="IPR036282">
    <property type="entry name" value="Glutathione-S-Trfase_C_sf"/>
</dbReference>
<reference evidence="2" key="2">
    <citation type="journal article" date="2020" name="Nat. Commun.">
        <title>Large-scale genome sequencing of mycorrhizal fungi provides insights into the early evolution of symbiotic traits.</title>
        <authorList>
            <person name="Miyauchi S."/>
            <person name="Kiss E."/>
            <person name="Kuo A."/>
            <person name="Drula E."/>
            <person name="Kohler A."/>
            <person name="Sanchez-Garcia M."/>
            <person name="Morin E."/>
            <person name="Andreopoulos B."/>
            <person name="Barry K.W."/>
            <person name="Bonito G."/>
            <person name="Buee M."/>
            <person name="Carver A."/>
            <person name="Chen C."/>
            <person name="Cichocki N."/>
            <person name="Clum A."/>
            <person name="Culley D."/>
            <person name="Crous P.W."/>
            <person name="Fauchery L."/>
            <person name="Girlanda M."/>
            <person name="Hayes R.D."/>
            <person name="Keri Z."/>
            <person name="LaButti K."/>
            <person name="Lipzen A."/>
            <person name="Lombard V."/>
            <person name="Magnuson J."/>
            <person name="Maillard F."/>
            <person name="Murat C."/>
            <person name="Nolan M."/>
            <person name="Ohm R.A."/>
            <person name="Pangilinan J."/>
            <person name="Pereira M.F."/>
            <person name="Perotto S."/>
            <person name="Peter M."/>
            <person name="Pfister S."/>
            <person name="Riley R."/>
            <person name="Sitrit Y."/>
            <person name="Stielow J.B."/>
            <person name="Szollosi G."/>
            <person name="Zifcakova L."/>
            <person name="Stursova M."/>
            <person name="Spatafora J.W."/>
            <person name="Tedersoo L."/>
            <person name="Vaario L.M."/>
            <person name="Yamada A."/>
            <person name="Yan M."/>
            <person name="Wang P."/>
            <person name="Xu J."/>
            <person name="Bruns T."/>
            <person name="Baldrian P."/>
            <person name="Vilgalys R."/>
            <person name="Dunand C."/>
            <person name="Henrissat B."/>
            <person name="Grigoriev I.V."/>
            <person name="Hibbett D."/>
            <person name="Nagy L.G."/>
            <person name="Martin F.M."/>
        </authorList>
    </citation>
    <scope>NUCLEOTIDE SEQUENCE</scope>
    <source>
        <strain evidence="2">Prilba</strain>
    </source>
</reference>
<dbReference type="CDD" id="cd00299">
    <property type="entry name" value="GST_C_family"/>
    <property type="match status" value="1"/>
</dbReference>
<dbReference type="EMBL" id="WHVB01000004">
    <property type="protein sequence ID" value="KAF8483588.1"/>
    <property type="molecule type" value="Genomic_DNA"/>
</dbReference>
<organism evidence="2 3">
    <name type="scientific">Russula ochroleuca</name>
    <dbReference type="NCBI Taxonomy" id="152965"/>
    <lineage>
        <taxon>Eukaryota</taxon>
        <taxon>Fungi</taxon>
        <taxon>Dikarya</taxon>
        <taxon>Basidiomycota</taxon>
        <taxon>Agaricomycotina</taxon>
        <taxon>Agaricomycetes</taxon>
        <taxon>Russulales</taxon>
        <taxon>Russulaceae</taxon>
        <taxon>Russula</taxon>
    </lineage>
</organism>
<reference evidence="2" key="1">
    <citation type="submission" date="2019-10" db="EMBL/GenBank/DDBJ databases">
        <authorList>
            <consortium name="DOE Joint Genome Institute"/>
            <person name="Kuo A."/>
            <person name="Miyauchi S."/>
            <person name="Kiss E."/>
            <person name="Drula E."/>
            <person name="Kohler A."/>
            <person name="Sanchez-Garcia M."/>
            <person name="Andreopoulos B."/>
            <person name="Barry K.W."/>
            <person name="Bonito G."/>
            <person name="Buee M."/>
            <person name="Carver A."/>
            <person name="Chen C."/>
            <person name="Cichocki N."/>
            <person name="Clum A."/>
            <person name="Culley D."/>
            <person name="Crous P.W."/>
            <person name="Fauchery L."/>
            <person name="Girlanda M."/>
            <person name="Hayes R."/>
            <person name="Keri Z."/>
            <person name="LaButti K."/>
            <person name="Lipzen A."/>
            <person name="Lombard V."/>
            <person name="Magnuson J."/>
            <person name="Maillard F."/>
            <person name="Morin E."/>
            <person name="Murat C."/>
            <person name="Nolan M."/>
            <person name="Ohm R."/>
            <person name="Pangilinan J."/>
            <person name="Pereira M."/>
            <person name="Perotto S."/>
            <person name="Peter M."/>
            <person name="Riley R."/>
            <person name="Sitrit Y."/>
            <person name="Stielow B."/>
            <person name="Szollosi G."/>
            <person name="Zifcakova L."/>
            <person name="Stursova M."/>
            <person name="Spatafora J.W."/>
            <person name="Tedersoo L."/>
            <person name="Vaario L.-M."/>
            <person name="Yamada A."/>
            <person name="Yan M."/>
            <person name="Wang P."/>
            <person name="Xu J."/>
            <person name="Bruns T."/>
            <person name="Baldrian P."/>
            <person name="Vilgalys R."/>
            <person name="Henrissat B."/>
            <person name="Grigoriev I.V."/>
            <person name="Hibbett D."/>
            <person name="Nagy L.G."/>
            <person name="Martin F.M."/>
        </authorList>
    </citation>
    <scope>NUCLEOTIDE SEQUENCE</scope>
    <source>
        <strain evidence="2">Prilba</strain>
    </source>
</reference>
<proteinExistence type="predicted"/>
<keyword evidence="3" id="KW-1185">Reference proteome</keyword>
<dbReference type="InterPro" id="IPR054416">
    <property type="entry name" value="GST_UstS-like_C"/>
</dbReference>
<protein>
    <recommendedName>
        <fullName evidence="1">Glutathione S-transferase UstS-like C-terminal domain-containing protein</fullName>
    </recommendedName>
</protein>
<dbReference type="AlphaFoldDB" id="A0A9P5TBC7"/>
<dbReference type="SUPFAM" id="SSF47616">
    <property type="entry name" value="GST C-terminal domain-like"/>
    <property type="match status" value="1"/>
</dbReference>
<sequence length="252" mass="28547">MAPPNIVLYDVPSASPEAWAPNIWRIRFVLNFKRLLYRTAWVEYQDVERTLRSIGAPPSSVGRDGRPVYTLPAILVPQRPSEPPIVLSSTNAIVEYLETTHPARPVFPDGSRALQFAFVHYLNDVVVKPLLAIMIPLSHMRLPEHVQAHFRGPTTTGMPGYLAPGPQREGAWLAVKEKFDFLASLLDKNSGPDGDGLVVMGRELSYADFAICSLLVWIERVSPHDGWVRVRQWSGGRWVRLWDRCKDYMDVY</sequence>
<dbReference type="OrthoDB" id="4951845at2759"/>
<dbReference type="Pfam" id="PF22041">
    <property type="entry name" value="GST_C_7"/>
    <property type="match status" value="1"/>
</dbReference>
<gene>
    <name evidence="2" type="ORF">DFH94DRAFT_625778</name>
</gene>
<dbReference type="Gene3D" id="3.40.30.10">
    <property type="entry name" value="Glutaredoxin"/>
    <property type="match status" value="1"/>
</dbReference>
<evidence type="ECO:0000313" key="3">
    <source>
        <dbReference type="Proteomes" id="UP000759537"/>
    </source>
</evidence>
<comment type="caution">
    <text evidence="2">The sequence shown here is derived from an EMBL/GenBank/DDBJ whole genome shotgun (WGS) entry which is preliminary data.</text>
</comment>
<dbReference type="Proteomes" id="UP000759537">
    <property type="component" value="Unassembled WGS sequence"/>
</dbReference>
<dbReference type="Gene3D" id="1.20.1050.10">
    <property type="match status" value="1"/>
</dbReference>
<evidence type="ECO:0000313" key="2">
    <source>
        <dbReference type="EMBL" id="KAF8483588.1"/>
    </source>
</evidence>
<evidence type="ECO:0000259" key="1">
    <source>
        <dbReference type="Pfam" id="PF22041"/>
    </source>
</evidence>
<name>A0A9P5TBC7_9AGAM</name>
<accession>A0A9P5TBC7</accession>
<feature type="domain" description="Glutathione S-transferase UstS-like C-terminal" evidence="1">
    <location>
        <begin position="113"/>
        <end position="248"/>
    </location>
</feature>